<name>A0ABR2JRS1_9EUKA</name>
<proteinExistence type="predicted"/>
<dbReference type="EMBL" id="JAPFFF010000010">
    <property type="protein sequence ID" value="KAK8881513.1"/>
    <property type="molecule type" value="Genomic_DNA"/>
</dbReference>
<organism evidence="2 3">
    <name type="scientific">Tritrichomonas musculus</name>
    <dbReference type="NCBI Taxonomy" id="1915356"/>
    <lineage>
        <taxon>Eukaryota</taxon>
        <taxon>Metamonada</taxon>
        <taxon>Parabasalia</taxon>
        <taxon>Tritrichomonadida</taxon>
        <taxon>Tritrichomonadidae</taxon>
        <taxon>Tritrichomonas</taxon>
    </lineage>
</organism>
<dbReference type="Proteomes" id="UP001470230">
    <property type="component" value="Unassembled WGS sequence"/>
</dbReference>
<sequence>MLIFCFLHILTHSEIPVFLQDLAKQALNNAKVKIPKEKRQETKYPGEYIGHNYQFKLLKTLTSSFTNDIKSFATNNNYFAIIKRKKFNISDDFVFIDPKTQALYRLKQKVASENNVIIYQSNNITIFDLFTNFKLHKKTSIDNIKKRKPNGNFDFQFGLEDNTNYPKMNKYLDSGIEYGFGIKAAIDIDITCSFNYIWDLKIISSISLNAVVGSEIKIPDNYSGSISNIVILSLSHEIPGLGMSFNFLGLEMQFGLFFDFNVIFDDIKVEIPIGFDYYKGYKIKGTKYFEISGNSIVNPDWEFVMTNLPDKSSTNSIIESFKTTKFYAIIDLVNSFGLKFVIGDVSLSIDIGLKYPFTYNFKYNDQKCMYPYLEANLELPIKMFYQVFGLTILYYTIFNSKYDERIIKTLNYGTFCIGQDAPKTTDSIDEYYCSLGMKYDLNLEFRQNETYKNIRLDIKEKDIDKKLCIYIAKNSRNNYQLLYNDNINALNENIIIIDINSTIIDIPVKRNNNIEEENVTFKFYIISYGSSKLEELNNTNTINLRFYSDTLTAFISPCINGVSYLQFAGSFKYTFVELPINENKVLSIFSSNKNVNVPVFSNQIQISNTQSYAEINIDIYYLVYYHFNVICNNGKTIKAVLNDKDVYTEKVKNGVAQFLFFKKGNFKFYPICENNSGKFCQIEYPKAKYNGYDLIKYPNRDGISTTGGGFLVEIIPVVRGKSFYYYKTNDGTVETIRQYQNNIIHAEISIDDLVNYYGFDEGRRVCIVEKYNRNNIIPFSRKYFAEHSDELLNILGMEKNFSLIRNDDNGCLIFHSKLIKSNKINTPPKEISDLPIVLDLPSKTIEITTFEPTRSNTYFNPIATTEFANPTFVSSEETSKPKSKKNKTIIIAVTCVIIVIVIIVIIIVVLYKTNHLNKIY</sequence>
<accession>A0ABR2JRS1</accession>
<evidence type="ECO:0000256" key="1">
    <source>
        <dbReference type="SAM" id="Phobius"/>
    </source>
</evidence>
<keyword evidence="3" id="KW-1185">Reference proteome</keyword>
<gene>
    <name evidence="2" type="ORF">M9Y10_004251</name>
</gene>
<keyword evidence="1" id="KW-0472">Membrane</keyword>
<feature type="transmembrane region" description="Helical" evidence="1">
    <location>
        <begin position="889"/>
        <end position="911"/>
    </location>
</feature>
<reference evidence="2 3" key="1">
    <citation type="submission" date="2024-04" db="EMBL/GenBank/DDBJ databases">
        <title>Tritrichomonas musculus Genome.</title>
        <authorList>
            <person name="Alves-Ferreira E."/>
            <person name="Grigg M."/>
            <person name="Lorenzi H."/>
            <person name="Galac M."/>
        </authorList>
    </citation>
    <scope>NUCLEOTIDE SEQUENCE [LARGE SCALE GENOMIC DNA]</scope>
    <source>
        <strain evidence="2 3">EAF2021</strain>
    </source>
</reference>
<evidence type="ECO:0000313" key="3">
    <source>
        <dbReference type="Proteomes" id="UP001470230"/>
    </source>
</evidence>
<keyword evidence="1" id="KW-1133">Transmembrane helix</keyword>
<comment type="caution">
    <text evidence="2">The sequence shown here is derived from an EMBL/GenBank/DDBJ whole genome shotgun (WGS) entry which is preliminary data.</text>
</comment>
<keyword evidence="1" id="KW-0812">Transmembrane</keyword>
<evidence type="ECO:0000313" key="2">
    <source>
        <dbReference type="EMBL" id="KAK8881513.1"/>
    </source>
</evidence>
<protein>
    <submittedName>
        <fullName evidence="2">Uncharacterized protein</fullName>
    </submittedName>
</protein>